<sequence length="75" mass="8575">MEKSLIYVELTEGIYVPSRWPLSDIKMLVVALARKIIKENKNVFSILQVNGIPAELITRKNKSDDMHLFEEISGT</sequence>
<gene>
    <name evidence="1" type="ORF">HICCMSTLAB_LOCUS6130</name>
</gene>
<reference evidence="1" key="1">
    <citation type="submission" date="2021-04" db="EMBL/GenBank/DDBJ databases">
        <authorList>
            <person name="Chebbi M.A.C M."/>
        </authorList>
    </citation>
    <scope>NUCLEOTIDE SEQUENCE</scope>
</reference>
<comment type="caution">
    <text evidence="1">The sequence shown here is derived from an EMBL/GenBank/DDBJ whole genome shotgun (WGS) entry which is preliminary data.</text>
</comment>
<evidence type="ECO:0000313" key="2">
    <source>
        <dbReference type="Proteomes" id="UP000786811"/>
    </source>
</evidence>
<keyword evidence="2" id="KW-1185">Reference proteome</keyword>
<name>A0A8J2HEB6_COTCN</name>
<dbReference type="Proteomes" id="UP000786811">
    <property type="component" value="Unassembled WGS sequence"/>
</dbReference>
<dbReference type="AlphaFoldDB" id="A0A8J2HEB6"/>
<accession>A0A8J2HEB6</accession>
<dbReference type="EMBL" id="CAJNRD030001120">
    <property type="protein sequence ID" value="CAG5092420.1"/>
    <property type="molecule type" value="Genomic_DNA"/>
</dbReference>
<proteinExistence type="predicted"/>
<dbReference type="OrthoDB" id="10324407at2759"/>
<organism evidence="1 2">
    <name type="scientific">Cotesia congregata</name>
    <name type="common">Parasitoid wasp</name>
    <name type="synonym">Apanteles congregatus</name>
    <dbReference type="NCBI Taxonomy" id="51543"/>
    <lineage>
        <taxon>Eukaryota</taxon>
        <taxon>Metazoa</taxon>
        <taxon>Ecdysozoa</taxon>
        <taxon>Arthropoda</taxon>
        <taxon>Hexapoda</taxon>
        <taxon>Insecta</taxon>
        <taxon>Pterygota</taxon>
        <taxon>Neoptera</taxon>
        <taxon>Endopterygota</taxon>
        <taxon>Hymenoptera</taxon>
        <taxon>Apocrita</taxon>
        <taxon>Ichneumonoidea</taxon>
        <taxon>Braconidae</taxon>
        <taxon>Microgastrinae</taxon>
        <taxon>Cotesia</taxon>
    </lineage>
</organism>
<evidence type="ECO:0000313" key="1">
    <source>
        <dbReference type="EMBL" id="CAG5092420.1"/>
    </source>
</evidence>
<protein>
    <submittedName>
        <fullName evidence="1">Cc_bv8.1_29.12_pseudo</fullName>
    </submittedName>
</protein>